<reference evidence="1 2" key="1">
    <citation type="submission" date="2019-07" db="EMBL/GenBank/DDBJ databases">
        <title>Characteristics and whole genome analysis of the Enterococcus faecalis phage PEf771.</title>
        <authorList>
            <person name="Xiang Y."/>
            <person name="Ji X."/>
            <person name="Wei Y."/>
            <person name="Song F."/>
            <person name="Li W."/>
            <person name="Yang X."/>
        </authorList>
    </citation>
    <scope>NUCLEOTIDE SEQUENCE [LARGE SCALE GENOMIC DNA]</scope>
</reference>
<dbReference type="Proteomes" id="UP000322060">
    <property type="component" value="Segment"/>
</dbReference>
<evidence type="ECO:0000313" key="2">
    <source>
        <dbReference type="Proteomes" id="UP000322060"/>
    </source>
</evidence>
<sequence>MEDKKAEKNGKATVKNLLETAERLVYREYDNRTDCTGHFTDVYSQGFCDGLEYMYDLLKEETK</sequence>
<accession>A0A5C2H838</accession>
<evidence type="ECO:0000313" key="1">
    <source>
        <dbReference type="EMBL" id="QEP29519.1"/>
    </source>
</evidence>
<name>A0A5C2H838_9CAUD</name>
<gene>
    <name evidence="1" type="ORF">PEf771_103</name>
</gene>
<keyword evidence="2" id="KW-1185">Reference proteome</keyword>
<protein>
    <submittedName>
        <fullName evidence="1">Uncharacterized protein</fullName>
    </submittedName>
</protein>
<dbReference type="EMBL" id="MN241318">
    <property type="protein sequence ID" value="QEP29519.1"/>
    <property type="molecule type" value="Genomic_DNA"/>
</dbReference>
<organism evidence="1 2">
    <name type="scientific">Enterococcus phage PEf771</name>
    <dbReference type="NCBI Taxonomy" id="2601638"/>
    <lineage>
        <taxon>Viruses</taxon>
        <taxon>Duplodnaviria</taxon>
        <taxon>Heunggongvirae</taxon>
        <taxon>Uroviricota</taxon>
        <taxon>Caudoviricetes</taxon>
        <taxon>Herelleviridae</taxon>
        <taxon>Brockvirinae</taxon>
        <taxon>Schiekvirus</taxon>
        <taxon>Schiekvirus Pef771</taxon>
    </lineage>
</organism>
<proteinExistence type="predicted"/>